<sequence length="122" mass="14420">MMKIIVGGLAAALITFIVLLVYNIIKAVKDPDVQAAADLRMSITRYRKYERLYNEYSEFIKEHGIHSAASEKKFREIFKQIDNPNEWRKYQNFRLHKQKEETLKEFQSITGNDEDNYQVDSI</sequence>
<name>A0A8S5TAA5_9CAUD</name>
<protein>
    <submittedName>
        <fullName evidence="1">Uncharacterized protein</fullName>
    </submittedName>
</protein>
<proteinExistence type="predicted"/>
<dbReference type="EMBL" id="BK032784">
    <property type="protein sequence ID" value="DAF60182.1"/>
    <property type="molecule type" value="Genomic_DNA"/>
</dbReference>
<evidence type="ECO:0000313" key="1">
    <source>
        <dbReference type="EMBL" id="DAF60182.1"/>
    </source>
</evidence>
<reference evidence="1" key="1">
    <citation type="journal article" date="2021" name="Proc. Natl. Acad. Sci. U.S.A.">
        <title>A Catalog of Tens of Thousands of Viruses from Human Metagenomes Reveals Hidden Associations with Chronic Diseases.</title>
        <authorList>
            <person name="Tisza M.J."/>
            <person name="Buck C.B."/>
        </authorList>
    </citation>
    <scope>NUCLEOTIDE SEQUENCE</scope>
    <source>
        <strain evidence="1">CtDwO1</strain>
    </source>
</reference>
<organism evidence="1">
    <name type="scientific">Podoviridae sp. ctDwO1</name>
    <dbReference type="NCBI Taxonomy" id="2827726"/>
    <lineage>
        <taxon>Viruses</taxon>
        <taxon>Duplodnaviria</taxon>
        <taxon>Heunggongvirae</taxon>
        <taxon>Uroviricota</taxon>
        <taxon>Caudoviricetes</taxon>
    </lineage>
</organism>
<accession>A0A8S5TAA5</accession>